<evidence type="ECO:0000256" key="8">
    <source>
        <dbReference type="ARBA" id="ARBA00048968"/>
    </source>
</evidence>
<organism evidence="11 12">
    <name type="scientific">Stappia taiwanensis</name>
    <dbReference type="NCBI Taxonomy" id="992267"/>
    <lineage>
        <taxon>Bacteria</taxon>
        <taxon>Pseudomonadati</taxon>
        <taxon>Pseudomonadota</taxon>
        <taxon>Alphaproteobacteria</taxon>
        <taxon>Hyphomicrobiales</taxon>
        <taxon>Stappiaceae</taxon>
        <taxon>Stappia</taxon>
    </lineage>
</organism>
<keyword evidence="4" id="KW-0479">Metal-binding</keyword>
<dbReference type="Pfam" id="PF02578">
    <property type="entry name" value="Cu-oxidase_4"/>
    <property type="match status" value="1"/>
</dbReference>
<dbReference type="InterPro" id="IPR011324">
    <property type="entry name" value="Cytotoxic_necrot_fac-like_cat"/>
</dbReference>
<evidence type="ECO:0000256" key="2">
    <source>
        <dbReference type="ARBA" id="ARBA00007353"/>
    </source>
</evidence>
<evidence type="ECO:0000313" key="11">
    <source>
        <dbReference type="EMBL" id="MBA4611211.1"/>
    </source>
</evidence>
<comment type="caution">
    <text evidence="11">The sequence shown here is derived from an EMBL/GenBank/DDBJ whole genome shotgun (WGS) entry which is preliminary data.</text>
</comment>
<dbReference type="SUPFAM" id="SSF64438">
    <property type="entry name" value="CNF1/YfiH-like putative cysteine hydrolases"/>
    <property type="match status" value="1"/>
</dbReference>
<comment type="catalytic activity">
    <reaction evidence="8">
        <text>adenosine + phosphate = alpha-D-ribose 1-phosphate + adenine</text>
        <dbReference type="Rhea" id="RHEA:27642"/>
        <dbReference type="ChEBI" id="CHEBI:16335"/>
        <dbReference type="ChEBI" id="CHEBI:16708"/>
        <dbReference type="ChEBI" id="CHEBI:43474"/>
        <dbReference type="ChEBI" id="CHEBI:57720"/>
        <dbReference type="EC" id="2.4.2.1"/>
    </reaction>
    <physiologicalReaction direction="left-to-right" evidence="8">
        <dbReference type="Rhea" id="RHEA:27643"/>
    </physiologicalReaction>
</comment>
<evidence type="ECO:0000256" key="3">
    <source>
        <dbReference type="ARBA" id="ARBA00022679"/>
    </source>
</evidence>
<dbReference type="InterPro" id="IPR003730">
    <property type="entry name" value="Cu_polyphenol_OxRdtase"/>
</dbReference>
<dbReference type="RefSeq" id="WP_181759405.1">
    <property type="nucleotide sequence ID" value="NZ_BMCR01000002.1"/>
</dbReference>
<gene>
    <name evidence="11" type="primary">pgeF</name>
    <name evidence="11" type="ORF">H1W37_06095</name>
</gene>
<evidence type="ECO:0000256" key="1">
    <source>
        <dbReference type="ARBA" id="ARBA00000553"/>
    </source>
</evidence>
<protein>
    <recommendedName>
        <fullName evidence="10">Purine nucleoside phosphorylase</fullName>
    </recommendedName>
</protein>
<evidence type="ECO:0000256" key="4">
    <source>
        <dbReference type="ARBA" id="ARBA00022723"/>
    </source>
</evidence>
<dbReference type="InterPro" id="IPR038371">
    <property type="entry name" value="Cu_polyphenol_OxRdtase_sf"/>
</dbReference>
<evidence type="ECO:0000256" key="6">
    <source>
        <dbReference type="ARBA" id="ARBA00022833"/>
    </source>
</evidence>
<dbReference type="GO" id="GO:0016787">
    <property type="term" value="F:hydrolase activity"/>
    <property type="evidence" value="ECO:0007669"/>
    <property type="project" value="UniProtKB-KW"/>
</dbReference>
<keyword evidence="6" id="KW-0862">Zinc</keyword>
<evidence type="ECO:0000256" key="9">
    <source>
        <dbReference type="ARBA" id="ARBA00049893"/>
    </source>
</evidence>
<dbReference type="GO" id="GO:0017061">
    <property type="term" value="F:S-methyl-5-thioadenosine phosphorylase activity"/>
    <property type="evidence" value="ECO:0007669"/>
    <property type="project" value="UniProtKB-EC"/>
</dbReference>
<evidence type="ECO:0000313" key="12">
    <source>
        <dbReference type="Proteomes" id="UP000559404"/>
    </source>
</evidence>
<comment type="catalytic activity">
    <reaction evidence="9">
        <text>S-methyl-5'-thioadenosine + phosphate = 5-(methylsulfanyl)-alpha-D-ribose 1-phosphate + adenine</text>
        <dbReference type="Rhea" id="RHEA:11852"/>
        <dbReference type="ChEBI" id="CHEBI:16708"/>
        <dbReference type="ChEBI" id="CHEBI:17509"/>
        <dbReference type="ChEBI" id="CHEBI:43474"/>
        <dbReference type="ChEBI" id="CHEBI:58533"/>
        <dbReference type="EC" id="2.4.2.28"/>
    </reaction>
    <physiologicalReaction direction="left-to-right" evidence="9">
        <dbReference type="Rhea" id="RHEA:11853"/>
    </physiologicalReaction>
</comment>
<sequence>MLTSPDLAALDGIVHGFFTREGGVSRGIYASLNVGLGSDDDRAAVIENRTRIATMLGVVPGMLVSPHQHHSADAIPVSVPWTADAQPKGDALVTDRPGLALGIATADCGPVLFADPQARVIAAAHSGWRGALTGILEAVLVKMETLGADRTRVIAVLGPTISQKNYEVGRDFLDRFTAADADNERFFVPSDRPDHFRFDLPAFIGQRLRRAGVGRACDLGRCTYAEPELFYSYRRTTHAGEPDYGRLMSAIALSGG</sequence>
<accession>A0A838XQ77</accession>
<keyword evidence="3" id="KW-0808">Transferase</keyword>
<dbReference type="PANTHER" id="PTHR30616:SF2">
    <property type="entry name" value="PURINE NUCLEOSIDE PHOSPHORYLASE LACC1"/>
    <property type="match status" value="1"/>
</dbReference>
<keyword evidence="12" id="KW-1185">Reference proteome</keyword>
<reference evidence="11 12" key="2">
    <citation type="submission" date="2020-08" db="EMBL/GenBank/DDBJ databases">
        <title>Stappia taiwanensis sp. nov., isolated from a coastal thermal spring.</title>
        <authorList>
            <person name="Kampfer P."/>
        </authorList>
    </citation>
    <scope>NUCLEOTIDE SEQUENCE [LARGE SCALE GENOMIC DNA]</scope>
    <source>
        <strain evidence="11 12">DSM 23284</strain>
    </source>
</reference>
<dbReference type="GO" id="GO:0005507">
    <property type="term" value="F:copper ion binding"/>
    <property type="evidence" value="ECO:0007669"/>
    <property type="project" value="TreeGrafter"/>
</dbReference>
<name>A0A838XQ77_9HYPH</name>
<dbReference type="EMBL" id="JACEON010000004">
    <property type="protein sequence ID" value="MBA4611211.1"/>
    <property type="molecule type" value="Genomic_DNA"/>
</dbReference>
<comment type="similarity">
    <text evidence="2 10">Belongs to the purine nucleoside phosphorylase YfiH/LACC1 family.</text>
</comment>
<evidence type="ECO:0000256" key="10">
    <source>
        <dbReference type="RuleBase" id="RU361274"/>
    </source>
</evidence>
<dbReference type="AlphaFoldDB" id="A0A838XQ77"/>
<dbReference type="CDD" id="cd16833">
    <property type="entry name" value="YfiH"/>
    <property type="match status" value="1"/>
</dbReference>
<dbReference type="PANTHER" id="PTHR30616">
    <property type="entry name" value="UNCHARACTERIZED PROTEIN YFIH"/>
    <property type="match status" value="1"/>
</dbReference>
<dbReference type="Gene3D" id="3.60.140.10">
    <property type="entry name" value="CNF1/YfiH-like putative cysteine hydrolases"/>
    <property type="match status" value="1"/>
</dbReference>
<evidence type="ECO:0000256" key="5">
    <source>
        <dbReference type="ARBA" id="ARBA00022801"/>
    </source>
</evidence>
<reference evidence="11 12" key="1">
    <citation type="submission" date="2020-07" db="EMBL/GenBank/DDBJ databases">
        <authorList>
            <person name="Li M."/>
        </authorList>
    </citation>
    <scope>NUCLEOTIDE SEQUENCE [LARGE SCALE GENOMIC DNA]</scope>
    <source>
        <strain evidence="11 12">DSM 23284</strain>
    </source>
</reference>
<keyword evidence="5" id="KW-0378">Hydrolase</keyword>
<evidence type="ECO:0000256" key="7">
    <source>
        <dbReference type="ARBA" id="ARBA00047989"/>
    </source>
</evidence>
<dbReference type="Proteomes" id="UP000559404">
    <property type="component" value="Unassembled WGS sequence"/>
</dbReference>
<comment type="catalytic activity">
    <reaction evidence="1">
        <text>inosine + phosphate = alpha-D-ribose 1-phosphate + hypoxanthine</text>
        <dbReference type="Rhea" id="RHEA:27646"/>
        <dbReference type="ChEBI" id="CHEBI:17368"/>
        <dbReference type="ChEBI" id="CHEBI:17596"/>
        <dbReference type="ChEBI" id="CHEBI:43474"/>
        <dbReference type="ChEBI" id="CHEBI:57720"/>
        <dbReference type="EC" id="2.4.2.1"/>
    </reaction>
    <physiologicalReaction direction="left-to-right" evidence="1">
        <dbReference type="Rhea" id="RHEA:27647"/>
    </physiologicalReaction>
</comment>
<comment type="catalytic activity">
    <reaction evidence="7">
        <text>adenosine + H2O + H(+) = inosine + NH4(+)</text>
        <dbReference type="Rhea" id="RHEA:24408"/>
        <dbReference type="ChEBI" id="CHEBI:15377"/>
        <dbReference type="ChEBI" id="CHEBI:15378"/>
        <dbReference type="ChEBI" id="CHEBI:16335"/>
        <dbReference type="ChEBI" id="CHEBI:17596"/>
        <dbReference type="ChEBI" id="CHEBI:28938"/>
        <dbReference type="EC" id="3.5.4.4"/>
    </reaction>
    <physiologicalReaction direction="left-to-right" evidence="7">
        <dbReference type="Rhea" id="RHEA:24409"/>
    </physiologicalReaction>
</comment>
<proteinExistence type="inferred from homology"/>
<dbReference type="NCBIfam" id="TIGR00726">
    <property type="entry name" value="peptidoglycan editing factor PgeF"/>
    <property type="match status" value="1"/>
</dbReference>